<dbReference type="PANTHER" id="PTHR30203:SF24">
    <property type="entry name" value="BLR4935 PROTEIN"/>
    <property type="match status" value="1"/>
</dbReference>
<dbReference type="InterPro" id="IPR010131">
    <property type="entry name" value="MdtP/NodT-like"/>
</dbReference>
<dbReference type="PROSITE" id="PS51257">
    <property type="entry name" value="PROKAR_LIPOPROTEIN"/>
    <property type="match status" value="1"/>
</dbReference>
<organism evidence="1 2">
    <name type="scientific">Hydrogenophaga defluvii</name>
    <dbReference type="NCBI Taxonomy" id="249410"/>
    <lineage>
        <taxon>Bacteria</taxon>
        <taxon>Pseudomonadati</taxon>
        <taxon>Pseudomonadota</taxon>
        <taxon>Betaproteobacteria</taxon>
        <taxon>Burkholderiales</taxon>
        <taxon>Comamonadaceae</taxon>
        <taxon>Hydrogenophaga</taxon>
    </lineage>
</organism>
<dbReference type="Proteomes" id="UP001596457">
    <property type="component" value="Unassembled WGS sequence"/>
</dbReference>
<gene>
    <name evidence="1" type="ORF">ACFQU0_02910</name>
</gene>
<sequence length="477" mass="51773">MRSPLTVPGFKVALSLIAVAILAGCASVNLEQTLEKANAQTGNFTAGQLKLSQTDQQRDERLQAASKLLTSVVGQKEAVQLALLNSPSMQAMLAQSWADSSLAAQSGRISNPVFSFERVRAGEELEFGRILTFGLLDLITLPYRKGIADQRIAQSQIRLAAEVVDRTTQVRQSWVRAVAAKQSLAYAKQVYENAEAGAELARRLEAVGNFNKLARARQQTFYADAATRLSAAHQQEISAREDLIRLLGLDDKQAAQLRLPDRLPDLPKRALQPAEVAKVASNGRLDIQLAQSALNVSAKAQGLETINSFTDIELGVRRDTVFDNGSGSKSNPRGYEIDLRLPIFDWGGMRRDAMTAQTLAAANQLEAVTRAAGSHLRESYSAYRTAYDIARHHRDEVVPLRKAIADENLLRYNGMLIGVFELLADSRDQVSTVMAAIDAEQQFWLADANLQASLVGRPTGLSIASPAAAQSGGAEGH</sequence>
<keyword evidence="2" id="KW-1185">Reference proteome</keyword>
<accession>A0ABW2S7Z1</accession>
<dbReference type="SUPFAM" id="SSF56954">
    <property type="entry name" value="Outer membrane efflux proteins (OEP)"/>
    <property type="match status" value="1"/>
</dbReference>
<proteinExistence type="predicted"/>
<name>A0ABW2S7Z1_9BURK</name>
<protein>
    <submittedName>
        <fullName evidence="1">TolC family protein</fullName>
    </submittedName>
</protein>
<evidence type="ECO:0000313" key="1">
    <source>
        <dbReference type="EMBL" id="MFC7459375.1"/>
    </source>
</evidence>
<dbReference type="Gene3D" id="1.20.1600.10">
    <property type="entry name" value="Outer membrane efflux proteins (OEP)"/>
    <property type="match status" value="1"/>
</dbReference>
<dbReference type="EMBL" id="JBHTBZ010000008">
    <property type="protein sequence ID" value="MFC7459375.1"/>
    <property type="molecule type" value="Genomic_DNA"/>
</dbReference>
<reference evidence="2" key="1">
    <citation type="journal article" date="2019" name="Int. J. Syst. Evol. Microbiol.">
        <title>The Global Catalogue of Microorganisms (GCM) 10K type strain sequencing project: providing services to taxonomists for standard genome sequencing and annotation.</title>
        <authorList>
            <consortium name="The Broad Institute Genomics Platform"/>
            <consortium name="The Broad Institute Genome Sequencing Center for Infectious Disease"/>
            <person name="Wu L."/>
            <person name="Ma J."/>
        </authorList>
    </citation>
    <scope>NUCLEOTIDE SEQUENCE [LARGE SCALE GENOMIC DNA]</scope>
    <source>
        <strain evidence="2">CCUG 53903</strain>
    </source>
</reference>
<evidence type="ECO:0000313" key="2">
    <source>
        <dbReference type="Proteomes" id="UP001596457"/>
    </source>
</evidence>
<dbReference type="RefSeq" id="WP_382198622.1">
    <property type="nucleotide sequence ID" value="NZ_JBHTBZ010000008.1"/>
</dbReference>
<dbReference type="PANTHER" id="PTHR30203">
    <property type="entry name" value="OUTER MEMBRANE CATION EFFLUX PROTEIN"/>
    <property type="match status" value="1"/>
</dbReference>
<comment type="caution">
    <text evidence="1">The sequence shown here is derived from an EMBL/GenBank/DDBJ whole genome shotgun (WGS) entry which is preliminary data.</text>
</comment>